<dbReference type="HAMAP" id="MF_04110">
    <property type="entry name" value="ENDOLYSIN_T4"/>
    <property type="match status" value="1"/>
</dbReference>
<proteinExistence type="inferred from homology"/>
<comment type="subcellular location">
    <subcellularLocation>
        <location evidence="9">Host cytoplasm</location>
    </subcellularLocation>
    <text evidence="9">The endolysin is cytoplasmic, but can reach the periplasmic space with the help of the holins which disrupt the host cell membrane.</text>
</comment>
<evidence type="ECO:0000256" key="6">
    <source>
        <dbReference type="ARBA" id="ARBA00022852"/>
    </source>
</evidence>
<dbReference type="InterPro" id="IPR051018">
    <property type="entry name" value="Bacteriophage_GH24"/>
</dbReference>
<evidence type="ECO:0000256" key="7">
    <source>
        <dbReference type="ARBA" id="ARBA00023142"/>
    </source>
</evidence>
<evidence type="ECO:0000256" key="1">
    <source>
        <dbReference type="ARBA" id="ARBA00000632"/>
    </source>
</evidence>
<keyword evidence="6 9" id="KW-0204">Cytolysis</keyword>
<dbReference type="GO" id="GO:0042742">
    <property type="term" value="P:defense response to bacterium"/>
    <property type="evidence" value="ECO:0007669"/>
    <property type="project" value="UniProtKB-KW"/>
</dbReference>
<accession>A0A2H4JDS2</accession>
<comment type="function">
    <text evidence="9">Endolysin with lysozyme activity that degrades host peptidoglycans and participates with the holin and spanin proteins in the sequential events which lead to the programmed host cell lysis releasing the mature viral particles. Once the holin has permeabilized the host cell membrane, the endolysin can reach the periplasm and break down the peptidoglycan layer.</text>
</comment>
<evidence type="ECO:0000256" key="4">
    <source>
        <dbReference type="ARBA" id="ARBA00022638"/>
    </source>
</evidence>
<dbReference type="InterPro" id="IPR023346">
    <property type="entry name" value="Lysozyme-like_dom_sf"/>
</dbReference>
<dbReference type="EMBL" id="MF417945">
    <property type="protein sequence ID" value="ASN72213.1"/>
    <property type="molecule type" value="Genomic_DNA"/>
</dbReference>
<dbReference type="CDD" id="cd16900">
    <property type="entry name" value="endolysin_R21-like"/>
    <property type="match status" value="1"/>
</dbReference>
<gene>
    <name evidence="11" type="ORF">3S15_27</name>
</gene>
<evidence type="ECO:0000256" key="8">
    <source>
        <dbReference type="ARBA" id="ARBA00023295"/>
    </source>
</evidence>
<protein>
    <recommendedName>
        <fullName evidence="9">Endolysin</fullName>
        <ecNumber evidence="9">3.2.1.17</ecNumber>
    </recommendedName>
    <alternativeName>
        <fullName evidence="9">Lysis protein</fullName>
    </alternativeName>
    <alternativeName>
        <fullName evidence="9">Lysozyme</fullName>
    </alternativeName>
    <alternativeName>
        <fullName evidence="9">Muramidase</fullName>
    </alternativeName>
</protein>
<keyword evidence="4 9" id="KW-0081">Bacteriolytic enzyme</keyword>
<comment type="catalytic activity">
    <reaction evidence="1 9 10">
        <text>Hydrolysis of (1-&gt;4)-beta-linkages between N-acetylmuramic acid and N-acetyl-D-glucosamine residues in a peptidoglycan and between N-acetyl-D-glucosamine residues in chitodextrins.</text>
        <dbReference type="EC" id="3.2.1.17"/>
    </reaction>
</comment>
<dbReference type="GO" id="GO:0016998">
    <property type="term" value="P:cell wall macromolecule catabolic process"/>
    <property type="evidence" value="ECO:0007669"/>
    <property type="project" value="InterPro"/>
</dbReference>
<keyword evidence="8 9" id="KW-0326">Glycosidase</keyword>
<feature type="active site" description="Proton donor/acceptor" evidence="9">
    <location>
        <position position="57"/>
    </location>
</feature>
<comment type="similarity">
    <text evidence="9 10">Belongs to the glycosyl hydrolase 24 family.</text>
</comment>
<dbReference type="GO" id="GO:0009253">
    <property type="term" value="P:peptidoglycan catabolic process"/>
    <property type="evidence" value="ECO:0007669"/>
    <property type="project" value="UniProtKB-UniRule"/>
</dbReference>
<dbReference type="GO" id="GO:0030430">
    <property type="term" value="C:host cell cytoplasm"/>
    <property type="evidence" value="ECO:0007669"/>
    <property type="project" value="UniProtKB-SubCell"/>
</dbReference>
<keyword evidence="2 9" id="KW-0929">Antimicrobial</keyword>
<keyword evidence="7 9" id="KW-0578">Host cell lysis by virus</keyword>
<evidence type="ECO:0000256" key="9">
    <source>
        <dbReference type="HAMAP-Rule" id="MF_04110"/>
    </source>
</evidence>
<dbReference type="InterPro" id="IPR023347">
    <property type="entry name" value="Lysozyme_dom_sf"/>
</dbReference>
<name>A0A2H4JDS2_9CAUD</name>
<evidence type="ECO:0000256" key="3">
    <source>
        <dbReference type="ARBA" id="ARBA00022612"/>
    </source>
</evidence>
<dbReference type="InterPro" id="IPR034690">
    <property type="entry name" value="Endolysin_T4_type"/>
</dbReference>
<organism evidence="11">
    <name type="scientific">uncultured Caudovirales phage</name>
    <dbReference type="NCBI Taxonomy" id="2100421"/>
    <lineage>
        <taxon>Viruses</taxon>
        <taxon>Duplodnaviria</taxon>
        <taxon>Heunggongvirae</taxon>
        <taxon>Uroviricota</taxon>
        <taxon>Caudoviricetes</taxon>
        <taxon>Peduoviridae</taxon>
        <taxon>Maltschvirus</taxon>
        <taxon>Maltschvirus maltsch</taxon>
    </lineage>
</organism>
<keyword evidence="9" id="KW-1035">Host cytoplasm</keyword>
<dbReference type="PANTHER" id="PTHR38107">
    <property type="match status" value="1"/>
</dbReference>
<evidence type="ECO:0000256" key="5">
    <source>
        <dbReference type="ARBA" id="ARBA00022801"/>
    </source>
</evidence>
<dbReference type="GO" id="GO:0003796">
    <property type="term" value="F:lysozyme activity"/>
    <property type="evidence" value="ECO:0007669"/>
    <property type="project" value="UniProtKB-UniRule"/>
</dbReference>
<evidence type="ECO:0000256" key="10">
    <source>
        <dbReference type="RuleBase" id="RU003788"/>
    </source>
</evidence>
<evidence type="ECO:0000313" key="11">
    <source>
        <dbReference type="EMBL" id="ASN72213.1"/>
    </source>
</evidence>
<reference evidence="11" key="1">
    <citation type="submission" date="2017-06" db="EMBL/GenBank/DDBJ databases">
        <title>Novel phages from South African skin metaviromes.</title>
        <authorList>
            <person name="van Zyl L.J."/>
            <person name="Abrahams Y."/>
            <person name="Stander E.A."/>
            <person name="Kirby B.M."/>
            <person name="Clavaud C."/>
            <person name="Farcet C."/>
            <person name="Breton L."/>
            <person name="Trindade M.I."/>
        </authorList>
    </citation>
    <scope>NUCLEOTIDE SEQUENCE</scope>
</reference>
<dbReference type="GO" id="GO:0044659">
    <property type="term" value="P:viral release from host cell by cytolysis"/>
    <property type="evidence" value="ECO:0007669"/>
    <property type="project" value="UniProtKB-UniRule"/>
</dbReference>
<keyword evidence="5 9" id="KW-0378">Hydrolase</keyword>
<dbReference type="InterPro" id="IPR002196">
    <property type="entry name" value="Glyco_hydro_24"/>
</dbReference>
<keyword evidence="3 9" id="KW-1188">Viral release from host cell</keyword>
<dbReference type="EC" id="3.2.1.17" evidence="9"/>
<dbReference type="Gene3D" id="1.10.530.40">
    <property type="match status" value="1"/>
</dbReference>
<sequence>MTLIKRIIATVTLSLAAAGFTVNETGLPAPVERAAIIAGLMILTPEMEGTEFEAYPDTGGVWTICTGHTKGVRPGDRATPAECAAYLQADLGGSVDFVMQRAPTAPIFAKLAMADFVYNVGAGAFARSTLYRLTINGQHAAAAEQFRRWTYVSGRDCRLAANNCGGIVRRRELQRSLYLVGL</sequence>
<dbReference type="PANTHER" id="PTHR38107:SF3">
    <property type="entry name" value="LYSOZYME RRRD-RELATED"/>
    <property type="match status" value="1"/>
</dbReference>
<dbReference type="Pfam" id="PF00959">
    <property type="entry name" value="Phage_lysozyme"/>
    <property type="match status" value="1"/>
</dbReference>
<dbReference type="SUPFAM" id="SSF53955">
    <property type="entry name" value="Lysozyme-like"/>
    <property type="match status" value="1"/>
</dbReference>
<evidence type="ECO:0000256" key="2">
    <source>
        <dbReference type="ARBA" id="ARBA00022529"/>
    </source>
</evidence>
<feature type="active site" description="Proton donor/acceptor" evidence="9">
    <location>
        <position position="48"/>
    </location>
</feature>